<accession>A0A5J4L2X3</accession>
<comment type="caution">
    <text evidence="2">The sequence shown here is derived from an EMBL/GenBank/DDBJ whole genome shotgun (WGS) entry which is preliminary data.</text>
</comment>
<dbReference type="InterPro" id="IPR036760">
    <property type="entry name" value="SspB-like_sf"/>
</dbReference>
<proteinExistence type="predicted"/>
<evidence type="ECO:0000313" key="2">
    <source>
        <dbReference type="EMBL" id="GER93127.1"/>
    </source>
</evidence>
<name>A0A5J4L2X3_9ZZZZ</name>
<gene>
    <name evidence="2" type="ORF">A45J_0860</name>
</gene>
<dbReference type="AlphaFoldDB" id="A0A5J4L2X3"/>
<organism evidence="2">
    <name type="scientific">hot springs metagenome</name>
    <dbReference type="NCBI Taxonomy" id="433727"/>
    <lineage>
        <taxon>unclassified sequences</taxon>
        <taxon>metagenomes</taxon>
        <taxon>ecological metagenomes</taxon>
    </lineage>
</organism>
<sequence>MNNLKKHIFFEFLNLAGKVFVLVKYSENVILGNRGFTAEEKKNGIILVFNSKMNFMWDDYGITATLVFGSSPQKCFIPSDDIVALYSPELNAQFVVSSSVQQPTPATHKEDRFEEQQKTLKNKQSKGQVIKVDFTKKRK</sequence>
<dbReference type="EMBL" id="BLAB01000001">
    <property type="protein sequence ID" value="GER93127.1"/>
    <property type="molecule type" value="Genomic_DNA"/>
</dbReference>
<feature type="region of interest" description="Disordered" evidence="1">
    <location>
        <begin position="102"/>
        <end position="127"/>
    </location>
</feature>
<feature type="compositionally biased region" description="Basic and acidic residues" evidence="1">
    <location>
        <begin position="107"/>
        <end position="118"/>
    </location>
</feature>
<protein>
    <recommendedName>
        <fullName evidence="3">Stringent starvation protein B</fullName>
    </recommendedName>
</protein>
<reference evidence="2" key="1">
    <citation type="submission" date="2019-10" db="EMBL/GenBank/DDBJ databases">
        <title>Metagenomic sequencing of thiosulfate-disproportionating enrichment culture.</title>
        <authorList>
            <person name="Umezawa K."/>
            <person name="Kojima H."/>
            <person name="Fukui M."/>
        </authorList>
    </citation>
    <scope>NUCLEOTIDE SEQUENCE</scope>
    <source>
        <strain evidence="2">45J</strain>
    </source>
</reference>
<dbReference type="SUPFAM" id="SSF101738">
    <property type="entry name" value="SspB-like"/>
    <property type="match status" value="1"/>
</dbReference>
<evidence type="ECO:0008006" key="3">
    <source>
        <dbReference type="Google" id="ProtNLM"/>
    </source>
</evidence>
<evidence type="ECO:0000256" key="1">
    <source>
        <dbReference type="SAM" id="MobiDB-lite"/>
    </source>
</evidence>